<feature type="compositionally biased region" description="Pro residues" evidence="1">
    <location>
        <begin position="340"/>
        <end position="367"/>
    </location>
</feature>
<accession>A0A180FYS3</accession>
<organism evidence="2">
    <name type="scientific">Puccinia triticina (isolate 1-1 / race 1 (BBBD))</name>
    <name type="common">Brown leaf rust fungus</name>
    <dbReference type="NCBI Taxonomy" id="630390"/>
    <lineage>
        <taxon>Eukaryota</taxon>
        <taxon>Fungi</taxon>
        <taxon>Dikarya</taxon>
        <taxon>Basidiomycota</taxon>
        <taxon>Pucciniomycotina</taxon>
        <taxon>Pucciniomycetes</taxon>
        <taxon>Pucciniales</taxon>
        <taxon>Pucciniaceae</taxon>
        <taxon>Puccinia</taxon>
    </lineage>
</organism>
<dbReference type="STRING" id="630390.A0A180FYS3"/>
<dbReference type="VEuPathDB" id="FungiDB:PTTG_30518"/>
<feature type="region of interest" description="Disordered" evidence="1">
    <location>
        <begin position="183"/>
        <end position="375"/>
    </location>
</feature>
<sequence>MFAPFAHARLLANLEATTGAPPTALLSHAGQLFVATAAGSLFVFTASAAAAELAKSFGSLRGTTQPIDGLCLLTEPRALAVLAAGNVSLHDPAQLTLLSSCQKWTRAQASALSPHAAVLRPAGSQLVPQPPGPPQHAAPPVLLSILAVPCRRRLVLFLWRDGQWLEPKEIALPHQVRSLVFPPRSASSSATPPATTPPSPSPSPPTAASRSATPSPTPSPRRSPASSPAPTPPRPCPSPRRKPPGSPAWHSRPPASPSSASPEQPSSPATPSSPPARPPTSSSASGNTSPPSSPSTENSPAPTPSSTPEPRRSPLASSTPPRPPSPSSDRPTCSRSSNPARPPPRSSSTPCPPSPTSKPSRSPPPPTRSHLTRHP</sequence>
<reference evidence="3 4" key="3">
    <citation type="journal article" date="2017" name="G3 (Bethesda)">
        <title>Comparative analysis highlights variable genome content of wheat rusts and divergence of the mating loci.</title>
        <authorList>
            <person name="Cuomo C.A."/>
            <person name="Bakkeren G."/>
            <person name="Khalil H.B."/>
            <person name="Panwar V."/>
            <person name="Joly D."/>
            <person name="Linning R."/>
            <person name="Sakthikumar S."/>
            <person name="Song X."/>
            <person name="Adiconis X."/>
            <person name="Fan L."/>
            <person name="Goldberg J.M."/>
            <person name="Levin J.Z."/>
            <person name="Young S."/>
            <person name="Zeng Q."/>
            <person name="Anikster Y."/>
            <person name="Bruce M."/>
            <person name="Wang M."/>
            <person name="Yin C."/>
            <person name="McCallum B."/>
            <person name="Szabo L.J."/>
            <person name="Hulbert S."/>
            <person name="Chen X."/>
            <person name="Fellers J.P."/>
        </authorList>
    </citation>
    <scope>NUCLEOTIDE SEQUENCE</scope>
    <source>
        <strain evidence="3">isolate 1-1 / race 1 (BBBD)</strain>
        <strain evidence="4">Isolate 1-1 / race 1 (BBBD)</strain>
    </source>
</reference>
<evidence type="ECO:0008006" key="5">
    <source>
        <dbReference type="Google" id="ProtNLM"/>
    </source>
</evidence>
<feature type="compositionally biased region" description="Low complexity" evidence="1">
    <location>
        <begin position="279"/>
        <end position="300"/>
    </location>
</feature>
<dbReference type="EnsemblFungi" id="PTTG_30518-t43_1">
    <property type="protein sequence ID" value="PTTG_30518-t43_1-p1"/>
    <property type="gene ID" value="PTTG_30518"/>
</dbReference>
<evidence type="ECO:0000313" key="4">
    <source>
        <dbReference type="Proteomes" id="UP000005240"/>
    </source>
</evidence>
<feature type="non-terminal residue" evidence="2">
    <location>
        <position position="375"/>
    </location>
</feature>
<feature type="compositionally biased region" description="Pro residues" evidence="1">
    <location>
        <begin position="215"/>
        <end position="238"/>
    </location>
</feature>
<feature type="compositionally biased region" description="Low complexity" evidence="1">
    <location>
        <begin position="247"/>
        <end position="270"/>
    </location>
</feature>
<dbReference type="GO" id="GO:0000329">
    <property type="term" value="C:fungal-type vacuole membrane"/>
    <property type="evidence" value="ECO:0007669"/>
    <property type="project" value="TreeGrafter"/>
</dbReference>
<dbReference type="GO" id="GO:0034058">
    <property type="term" value="P:endosomal vesicle fusion"/>
    <property type="evidence" value="ECO:0007669"/>
    <property type="project" value="TreeGrafter"/>
</dbReference>
<proteinExistence type="predicted"/>
<dbReference type="InterPro" id="IPR032914">
    <property type="entry name" value="Vam6/VPS39/TRAP1"/>
</dbReference>
<dbReference type="PANTHER" id="PTHR12894:SF49">
    <property type="entry name" value="VAM6_VPS39-LIKE PROTEIN"/>
    <property type="match status" value="1"/>
</dbReference>
<evidence type="ECO:0000256" key="1">
    <source>
        <dbReference type="SAM" id="MobiDB-lite"/>
    </source>
</evidence>
<reference evidence="2" key="2">
    <citation type="submission" date="2016-05" db="EMBL/GenBank/DDBJ databases">
        <title>Comparative analysis highlights variable genome content of wheat rusts and divergence of the mating loci.</title>
        <authorList>
            <person name="Cuomo C.A."/>
            <person name="Bakkeren G."/>
            <person name="Szabo L."/>
            <person name="Khalil H."/>
            <person name="Joly D."/>
            <person name="Goldberg J."/>
            <person name="Young S."/>
            <person name="Zeng Q."/>
            <person name="Fellers J."/>
        </authorList>
    </citation>
    <scope>NUCLEOTIDE SEQUENCE [LARGE SCALE GENOMIC DNA]</scope>
    <source>
        <strain evidence="2">1-1 BBBD Race 1</strain>
    </source>
</reference>
<name>A0A180FYS3_PUCT1</name>
<feature type="compositionally biased region" description="Low complexity" evidence="1">
    <location>
        <begin position="183"/>
        <end position="193"/>
    </location>
</feature>
<dbReference type="OrthoDB" id="5325112at2759"/>
<evidence type="ECO:0000313" key="2">
    <source>
        <dbReference type="EMBL" id="OAV85448.1"/>
    </source>
</evidence>
<feature type="compositionally biased region" description="Low complexity" evidence="1">
    <location>
        <begin position="327"/>
        <end position="339"/>
    </location>
</feature>
<feature type="compositionally biased region" description="Pro residues" evidence="1">
    <location>
        <begin position="194"/>
        <end position="205"/>
    </location>
</feature>
<protein>
    <recommendedName>
        <fullName evidence="5">CNH domain-containing protein</fullName>
    </recommendedName>
</protein>
<keyword evidence="4" id="KW-1185">Reference proteome</keyword>
<feature type="compositionally biased region" description="Low complexity" evidence="1">
    <location>
        <begin position="308"/>
        <end position="319"/>
    </location>
</feature>
<dbReference type="GO" id="GO:0006914">
    <property type="term" value="P:autophagy"/>
    <property type="evidence" value="ECO:0007669"/>
    <property type="project" value="TreeGrafter"/>
</dbReference>
<dbReference type="Proteomes" id="UP000005240">
    <property type="component" value="Unassembled WGS sequence"/>
</dbReference>
<reference evidence="2" key="1">
    <citation type="submission" date="2009-11" db="EMBL/GenBank/DDBJ databases">
        <authorList>
            <consortium name="The Broad Institute Genome Sequencing Platform"/>
            <person name="Ward D."/>
            <person name="Feldgarden M."/>
            <person name="Earl A."/>
            <person name="Young S.K."/>
            <person name="Zeng Q."/>
            <person name="Koehrsen M."/>
            <person name="Alvarado L."/>
            <person name="Berlin A."/>
            <person name="Bochicchio J."/>
            <person name="Borenstein D."/>
            <person name="Chapman S.B."/>
            <person name="Chen Z."/>
            <person name="Engels R."/>
            <person name="Freedman E."/>
            <person name="Gellesch M."/>
            <person name="Goldberg J."/>
            <person name="Griggs A."/>
            <person name="Gujja S."/>
            <person name="Heilman E."/>
            <person name="Heiman D."/>
            <person name="Hepburn T."/>
            <person name="Howarth C."/>
            <person name="Jen D."/>
            <person name="Larson L."/>
            <person name="Lewis B."/>
            <person name="Mehta T."/>
            <person name="Park D."/>
            <person name="Pearson M."/>
            <person name="Roberts A."/>
            <person name="Saif S."/>
            <person name="Shea T."/>
            <person name="Shenoy N."/>
            <person name="Sisk P."/>
            <person name="Stolte C."/>
            <person name="Sykes S."/>
            <person name="Thomson T."/>
            <person name="Walk T."/>
            <person name="White J."/>
            <person name="Yandava C."/>
            <person name="Izard J."/>
            <person name="Baranova O.V."/>
            <person name="Blanton J.M."/>
            <person name="Tanner A.C."/>
            <person name="Dewhirst F.E."/>
            <person name="Haas B."/>
            <person name="Nusbaum C."/>
            <person name="Birren B."/>
        </authorList>
    </citation>
    <scope>NUCLEOTIDE SEQUENCE [LARGE SCALE GENOMIC DNA]</scope>
    <source>
        <strain evidence="2">1-1 BBBD Race 1</strain>
    </source>
</reference>
<reference evidence="3" key="4">
    <citation type="submission" date="2025-05" db="UniProtKB">
        <authorList>
            <consortium name="EnsemblFungi"/>
        </authorList>
    </citation>
    <scope>IDENTIFICATION</scope>
    <source>
        <strain evidence="3">isolate 1-1 / race 1 (BBBD)</strain>
    </source>
</reference>
<dbReference type="EMBL" id="ADAS02004229">
    <property type="protein sequence ID" value="OAV85448.1"/>
    <property type="molecule type" value="Genomic_DNA"/>
</dbReference>
<dbReference type="PANTHER" id="PTHR12894">
    <property type="entry name" value="CNH DOMAIN CONTAINING"/>
    <property type="match status" value="1"/>
</dbReference>
<gene>
    <name evidence="2" type="ORF">PTTG_30518</name>
</gene>
<evidence type="ECO:0000313" key="3">
    <source>
        <dbReference type="EnsemblFungi" id="PTTG_30518-t43_1-p1"/>
    </source>
</evidence>
<dbReference type="AlphaFoldDB" id="A0A180FYS3"/>